<dbReference type="GO" id="GO:0032259">
    <property type="term" value="P:methylation"/>
    <property type="evidence" value="ECO:0007669"/>
    <property type="project" value="UniProtKB-KW"/>
</dbReference>
<dbReference type="eggNOG" id="COG2241">
    <property type="taxonomic scope" value="Bacteria"/>
</dbReference>
<dbReference type="InterPro" id="IPR014777">
    <property type="entry name" value="4pyrrole_Mease_sub1"/>
</dbReference>
<organism evidence="7 8">
    <name type="scientific">Thioclava indica</name>
    <dbReference type="NCBI Taxonomy" id="1353528"/>
    <lineage>
        <taxon>Bacteria</taxon>
        <taxon>Pseudomonadati</taxon>
        <taxon>Pseudomonadota</taxon>
        <taxon>Alphaproteobacteria</taxon>
        <taxon>Rhodobacterales</taxon>
        <taxon>Paracoccaceae</taxon>
        <taxon>Thioclava</taxon>
    </lineage>
</organism>
<reference evidence="7 8" key="1">
    <citation type="journal article" date="2015" name="Antonie Van Leeuwenhoek">
        <title>Thioclava indica sp. nov., isolated from surface seawater of the Indian Ocean.</title>
        <authorList>
            <person name="Liu Y."/>
            <person name="Lai Q."/>
            <person name="Du J."/>
            <person name="Xu H."/>
            <person name="Jiang L."/>
            <person name="Shao Z."/>
        </authorList>
    </citation>
    <scope>NUCLEOTIDE SEQUENCE [LARGE SCALE GENOMIC DNA]</scope>
    <source>
        <strain evidence="7 8">DT23-4</strain>
    </source>
</reference>
<evidence type="ECO:0000256" key="1">
    <source>
        <dbReference type="ARBA" id="ARBA00004953"/>
    </source>
</evidence>
<dbReference type="PANTHER" id="PTHR43182">
    <property type="entry name" value="COBALT-PRECORRIN-6B C(15)-METHYLTRANSFERASE (DECARBOXYLATING)"/>
    <property type="match status" value="1"/>
</dbReference>
<keyword evidence="3" id="KW-0489">Methyltransferase</keyword>
<dbReference type="InterPro" id="IPR006365">
    <property type="entry name" value="Cbl_synth_CobL"/>
</dbReference>
<evidence type="ECO:0000256" key="5">
    <source>
        <dbReference type="ARBA" id="ARBA00022691"/>
    </source>
</evidence>
<dbReference type="InterPro" id="IPR050714">
    <property type="entry name" value="Cobalamin_biosynth_MTase"/>
</dbReference>
<dbReference type="RefSeq" id="WP_038129233.1">
    <property type="nucleotide sequence ID" value="NZ_AUNB01000016.1"/>
</dbReference>
<keyword evidence="4" id="KW-0808">Transferase</keyword>
<dbReference type="eggNOG" id="COG2242">
    <property type="taxonomic scope" value="Bacteria"/>
</dbReference>
<dbReference type="InterPro" id="IPR012818">
    <property type="entry name" value="CbiE"/>
</dbReference>
<dbReference type="SUPFAM" id="SSF53335">
    <property type="entry name" value="S-adenosyl-L-methionine-dependent methyltransferases"/>
    <property type="match status" value="1"/>
</dbReference>
<dbReference type="PIRSF" id="PIRSF036428">
    <property type="entry name" value="CobL"/>
    <property type="match status" value="1"/>
</dbReference>
<dbReference type="InterPro" id="IPR014008">
    <property type="entry name" value="Cbl_synth_MTase_CbiT"/>
</dbReference>
<protein>
    <recommendedName>
        <fullName evidence="6">Tetrapyrrole methylase domain-containing protein</fullName>
    </recommendedName>
</protein>
<dbReference type="SUPFAM" id="SSF53790">
    <property type="entry name" value="Tetrapyrrole methylase"/>
    <property type="match status" value="1"/>
</dbReference>
<comment type="caution">
    <text evidence="7">The sequence shown here is derived from an EMBL/GenBank/DDBJ whole genome shotgun (WGS) entry which is preliminary data.</text>
</comment>
<dbReference type="GO" id="GO:0008276">
    <property type="term" value="F:protein methyltransferase activity"/>
    <property type="evidence" value="ECO:0007669"/>
    <property type="project" value="InterPro"/>
</dbReference>
<evidence type="ECO:0000256" key="4">
    <source>
        <dbReference type="ARBA" id="ARBA00022679"/>
    </source>
</evidence>
<keyword evidence="8" id="KW-1185">Reference proteome</keyword>
<dbReference type="InterPro" id="IPR035996">
    <property type="entry name" value="4pyrrol_Methylase_sf"/>
</dbReference>
<accession>A0A074KGP1</accession>
<gene>
    <name evidence="7" type="ORF">DT23_12790</name>
</gene>
<dbReference type="CDD" id="cd11644">
    <property type="entry name" value="Precorrin-6Y-MT"/>
    <property type="match status" value="1"/>
</dbReference>
<dbReference type="InterPro" id="IPR000878">
    <property type="entry name" value="4pyrrol_Mease"/>
</dbReference>
<keyword evidence="2" id="KW-0169">Cobalamin biosynthesis</keyword>
<name>A0A074KGP1_9RHOB</name>
<dbReference type="UniPathway" id="UPA00148"/>
<dbReference type="OrthoDB" id="9787825at2"/>
<dbReference type="Gene3D" id="3.40.1010.10">
    <property type="entry name" value="Cobalt-precorrin-4 Transmethylase, Domain 1"/>
    <property type="match status" value="1"/>
</dbReference>
<comment type="pathway">
    <text evidence="1">Cofactor biosynthesis; adenosylcobalamin biosynthesis.</text>
</comment>
<dbReference type="Proteomes" id="UP000027471">
    <property type="component" value="Unassembled WGS sequence"/>
</dbReference>
<evidence type="ECO:0000256" key="3">
    <source>
        <dbReference type="ARBA" id="ARBA00022603"/>
    </source>
</evidence>
<dbReference type="PANTHER" id="PTHR43182:SF1">
    <property type="entry name" value="COBALT-PRECORRIN-7 C(5)-METHYLTRANSFERASE"/>
    <property type="match status" value="1"/>
</dbReference>
<evidence type="ECO:0000256" key="2">
    <source>
        <dbReference type="ARBA" id="ARBA00022573"/>
    </source>
</evidence>
<sequence>MSDPWLDVIGLGEDGLRGLSDASRDAIARAQVVFGGPRHLALADAGARGRPWPVPFDLAPVLALRGQRVVVLASGDPFWFGAGSLLAQRLAPGEWRAHPVAGVVSLACARLGWRIEETRALALHAAGFATLGAHLHRGARIVATLRDETALAALADWLSAQGFGAAQMHVLERLGGPQERHRQTRADRFVLGDIATPVAVALDGSDLARGAGLPCVPGRPEHLFAHDGQITKSPHRALTLAALAPRRGEMLWDIGGGSGSVSVEWALAGGRAITIEPRADRCANIRANIETFALSRQITLITGQAPEVLGNDLPAPDAIFVGGGGSAALFEALWGYLAPGARLVSNAVTLETESLLLDLQARHGGTLTRLEISQAAPLGRMRGWVSARPLVQWAVTR</sequence>
<dbReference type="Gene3D" id="3.40.50.150">
    <property type="entry name" value="Vaccinia Virus protein VP39"/>
    <property type="match status" value="1"/>
</dbReference>
<evidence type="ECO:0000259" key="6">
    <source>
        <dbReference type="Pfam" id="PF00590"/>
    </source>
</evidence>
<dbReference type="NCBIfam" id="TIGR02469">
    <property type="entry name" value="CbiT"/>
    <property type="match status" value="1"/>
</dbReference>
<dbReference type="Pfam" id="PF00590">
    <property type="entry name" value="TP_methylase"/>
    <property type="match status" value="1"/>
</dbReference>
<dbReference type="AlphaFoldDB" id="A0A074KGP1"/>
<dbReference type="EMBL" id="AUNB01000016">
    <property type="protein sequence ID" value="KEO60712.1"/>
    <property type="molecule type" value="Genomic_DNA"/>
</dbReference>
<dbReference type="GO" id="GO:0009236">
    <property type="term" value="P:cobalamin biosynthetic process"/>
    <property type="evidence" value="ECO:0007669"/>
    <property type="project" value="UniProtKB-UniPathway"/>
</dbReference>
<dbReference type="NCBIfam" id="TIGR02467">
    <property type="entry name" value="CbiE"/>
    <property type="match status" value="1"/>
</dbReference>
<feature type="domain" description="Tetrapyrrole methylase" evidence="6">
    <location>
        <begin position="8"/>
        <end position="186"/>
    </location>
</feature>
<evidence type="ECO:0000313" key="8">
    <source>
        <dbReference type="Proteomes" id="UP000027471"/>
    </source>
</evidence>
<proteinExistence type="predicted"/>
<evidence type="ECO:0000313" key="7">
    <source>
        <dbReference type="EMBL" id="KEO60712.1"/>
    </source>
</evidence>
<keyword evidence="5" id="KW-0949">S-adenosyl-L-methionine</keyword>
<dbReference type="InterPro" id="IPR029063">
    <property type="entry name" value="SAM-dependent_MTases_sf"/>
</dbReference>
<dbReference type="STRING" id="1353528.DT23_12790"/>